<evidence type="ECO:0000313" key="1">
    <source>
        <dbReference type="EMBL" id="ONI11512.1"/>
    </source>
</evidence>
<organism evidence="1 2">
    <name type="scientific">Prunus persica</name>
    <name type="common">Peach</name>
    <name type="synonym">Amygdalus persica</name>
    <dbReference type="NCBI Taxonomy" id="3760"/>
    <lineage>
        <taxon>Eukaryota</taxon>
        <taxon>Viridiplantae</taxon>
        <taxon>Streptophyta</taxon>
        <taxon>Embryophyta</taxon>
        <taxon>Tracheophyta</taxon>
        <taxon>Spermatophyta</taxon>
        <taxon>Magnoliopsida</taxon>
        <taxon>eudicotyledons</taxon>
        <taxon>Gunneridae</taxon>
        <taxon>Pentapetalae</taxon>
        <taxon>rosids</taxon>
        <taxon>fabids</taxon>
        <taxon>Rosales</taxon>
        <taxon>Rosaceae</taxon>
        <taxon>Amygdaloideae</taxon>
        <taxon>Amygdaleae</taxon>
        <taxon>Prunus</taxon>
    </lineage>
</organism>
<dbReference type="EMBL" id="CM007654">
    <property type="protein sequence ID" value="ONI11512.1"/>
    <property type="molecule type" value="Genomic_DNA"/>
</dbReference>
<sequence length="184" mass="21028">MAMTKPHFQAEQNAIIEQKQGRHSYTIKPRGLTIVWGNDERYWKLPKIESDYTNSNEPVELLQVSWLEVTATVGLNPGREYEISFQVELAPDAFGWRDIQAFLMAKVGKKGKYTWTKVKLAQDSNVGRFTIPDTNGNGRPFRIKSLDMKDADNTLHFGLYEVWSGKWKGGLKIYEANVEDVTGK</sequence>
<dbReference type="OMA" id="AFGWNGC"/>
<dbReference type="AlphaFoldDB" id="M5WHX7"/>
<dbReference type="Gramene" id="ONI11512">
    <property type="protein sequence ID" value="ONI11512"/>
    <property type="gene ID" value="PRUPE_4G110400"/>
</dbReference>
<name>M5WHX7_PRUPE</name>
<dbReference type="OrthoDB" id="2107747at2759"/>
<gene>
    <name evidence="1" type="ORF">PRUPE_4G110400</name>
</gene>
<evidence type="ECO:0008006" key="3">
    <source>
        <dbReference type="Google" id="ProtNLM"/>
    </source>
</evidence>
<proteinExistence type="predicted"/>
<reference evidence="1 2" key="1">
    <citation type="journal article" date="2013" name="Nat. Genet.">
        <title>The high-quality draft genome of peach (Prunus persica) identifies unique patterns of genetic diversity, domestication and genome evolution.</title>
        <authorList>
            <consortium name="International Peach Genome Initiative"/>
            <person name="Verde I."/>
            <person name="Abbott A.G."/>
            <person name="Scalabrin S."/>
            <person name="Jung S."/>
            <person name="Shu S."/>
            <person name="Marroni F."/>
            <person name="Zhebentyayeva T."/>
            <person name="Dettori M.T."/>
            <person name="Grimwood J."/>
            <person name="Cattonaro F."/>
            <person name="Zuccolo A."/>
            <person name="Rossini L."/>
            <person name="Jenkins J."/>
            <person name="Vendramin E."/>
            <person name="Meisel L.A."/>
            <person name="Decroocq V."/>
            <person name="Sosinski B."/>
            <person name="Prochnik S."/>
            <person name="Mitros T."/>
            <person name="Policriti A."/>
            <person name="Cipriani G."/>
            <person name="Dondini L."/>
            <person name="Ficklin S."/>
            <person name="Goodstein D.M."/>
            <person name="Xuan P."/>
            <person name="Del Fabbro C."/>
            <person name="Aramini V."/>
            <person name="Copetti D."/>
            <person name="Gonzalez S."/>
            <person name="Horner D.S."/>
            <person name="Falchi R."/>
            <person name="Lucas S."/>
            <person name="Mica E."/>
            <person name="Maldonado J."/>
            <person name="Lazzari B."/>
            <person name="Bielenberg D."/>
            <person name="Pirona R."/>
            <person name="Miculan M."/>
            <person name="Barakat A."/>
            <person name="Testolin R."/>
            <person name="Stella A."/>
            <person name="Tartarini S."/>
            <person name="Tonutti P."/>
            <person name="Arus P."/>
            <person name="Orellana A."/>
            <person name="Wells C."/>
            <person name="Main D."/>
            <person name="Vizzotto G."/>
            <person name="Silva H."/>
            <person name="Salamini F."/>
            <person name="Schmutz J."/>
            <person name="Morgante M."/>
            <person name="Rokhsar D.S."/>
        </authorList>
    </citation>
    <scope>NUCLEOTIDE SEQUENCE [LARGE SCALE GENOMIC DNA]</scope>
    <source>
        <strain evidence="2">cv. Nemared</strain>
    </source>
</reference>
<protein>
    <recommendedName>
        <fullName evidence="3">Phloem protein 2</fullName>
    </recommendedName>
</protein>
<dbReference type="PANTHER" id="PTHR32278">
    <property type="entry name" value="F-BOX DOMAIN-CONTAINING PROTEIN"/>
    <property type="match status" value="1"/>
</dbReference>
<dbReference type="Proteomes" id="UP000006882">
    <property type="component" value="Chromosome G4"/>
</dbReference>
<dbReference type="SMR" id="M5WHX7"/>
<dbReference type="KEGG" id="pper:18779105"/>
<dbReference type="HOGENOM" id="CLU_050973_5_0_1"/>
<keyword evidence="2" id="KW-1185">Reference proteome</keyword>
<dbReference type="PANTHER" id="PTHR32278:SF2">
    <property type="entry name" value="PROTEIN PHLOEM PROTEIN 2-LIKE A9"/>
    <property type="match status" value="1"/>
</dbReference>
<reference evidence="1" key="2">
    <citation type="submission" date="2016-12" db="EMBL/GenBank/DDBJ databases">
        <title>WGS assembly of Prunus persica.</title>
        <authorList>
            <person name="Verde I."/>
            <person name="Jenkins J."/>
            <person name="Dondini L."/>
            <person name="Micali S."/>
            <person name="Pagliarani G."/>
            <person name="Vendramin E."/>
            <person name="Paris R."/>
            <person name="Aramini V."/>
            <person name="Gazza L."/>
            <person name="Rossini L."/>
            <person name="Bassi D."/>
            <person name="Troggio M."/>
            <person name="Shu S."/>
            <person name="Grimwood J.H."/>
            <person name="Tartarini S."/>
            <person name="Dettori M.T."/>
            <person name="Schmutz J."/>
        </authorList>
    </citation>
    <scope>NUCLEOTIDE SEQUENCE</scope>
</reference>
<accession>M5WHX7</accession>
<dbReference type="eggNOG" id="ENOG502S5SE">
    <property type="taxonomic scope" value="Eukaryota"/>
</dbReference>
<dbReference type="STRING" id="3760.M5WHX7"/>
<evidence type="ECO:0000313" key="2">
    <source>
        <dbReference type="Proteomes" id="UP000006882"/>
    </source>
</evidence>
<dbReference type="EMBL" id="CM007654">
    <property type="protein sequence ID" value="ONI11511.1"/>
    <property type="molecule type" value="Genomic_DNA"/>
</dbReference>
<dbReference type="Pfam" id="PF14299">
    <property type="entry name" value="PP2"/>
    <property type="match status" value="1"/>
</dbReference>
<dbReference type="InterPro" id="IPR025886">
    <property type="entry name" value="PP2-like"/>
</dbReference>
<dbReference type="Gramene" id="ONI11511">
    <property type="protein sequence ID" value="ONI11511"/>
    <property type="gene ID" value="PRUPE_4G110400"/>
</dbReference>